<accession>A0A0D6JDW6</accession>
<dbReference type="AlphaFoldDB" id="A0A0D6JDW6"/>
<dbReference type="PANTHER" id="PTHR43316">
    <property type="entry name" value="HYDROLASE, HALOACID DELAHOGENASE-RELATED"/>
    <property type="match status" value="1"/>
</dbReference>
<comment type="similarity">
    <text evidence="1 3">Belongs to the HAD-like hydrolase superfamily. S-2-haloalkanoic acid dehalogenase family.</text>
</comment>
<dbReference type="Gene3D" id="1.10.150.240">
    <property type="entry name" value="Putative phosphatase, domain 2"/>
    <property type="match status" value="1"/>
</dbReference>
<dbReference type="SFLD" id="SFLDS00003">
    <property type="entry name" value="Haloacid_Dehalogenase"/>
    <property type="match status" value="1"/>
</dbReference>
<sequence length="231" mass="26343">MTKTLLFDTWGTLVDNYSIADVIEQYVQESHLAHRIAADWRFQQKWAMFYTTLADNFVPHPDLTEACLRWALEHQGVKLSCATIKEINGEYHRLRAYPDVISALKSFKEQGLTVKIVANPTKKMIEDHSRFAGTIDYIDEIISSGEEARAFKPSPRVFQLGIERAGCAKEDILWVTGHFWEVVGAMRQGLRCAWTNRARQPMLQIGVQPTYITANLQELADTLAQESRKVA</sequence>
<keyword evidence="2 3" id="KW-0378">Hydrolase</keyword>
<dbReference type="InterPro" id="IPR006328">
    <property type="entry name" value="2-HAD"/>
</dbReference>
<dbReference type="PANTHER" id="PTHR43316:SF3">
    <property type="entry name" value="HALOACID DEHALOGENASE, TYPE II (AFU_ORTHOLOGUE AFUA_2G07750)-RELATED"/>
    <property type="match status" value="1"/>
</dbReference>
<dbReference type="PRINTS" id="PR00413">
    <property type="entry name" value="HADHALOGNASE"/>
</dbReference>
<reference evidence="5" key="1">
    <citation type="submission" date="2015-02" db="EMBL/GenBank/DDBJ databases">
        <authorList>
            <person name="Chooi Y.-H."/>
        </authorList>
    </citation>
    <scope>NUCLEOTIDE SEQUENCE [LARGE SCALE GENOMIC DNA]</scope>
    <source>
        <strain evidence="5">strain Y</strain>
    </source>
</reference>
<dbReference type="InterPro" id="IPR036412">
    <property type="entry name" value="HAD-like_sf"/>
</dbReference>
<dbReference type="Proteomes" id="UP000033187">
    <property type="component" value="Chromosome 1"/>
</dbReference>
<dbReference type="InterPro" id="IPR023198">
    <property type="entry name" value="PGP-like_dom2"/>
</dbReference>
<dbReference type="InterPro" id="IPR006439">
    <property type="entry name" value="HAD-SF_hydro_IA"/>
</dbReference>
<comment type="catalytic activity">
    <reaction evidence="3">
        <text>an (S)-2-haloacid + H2O = a (2R)-2-hydroxycarboxylate + a halide anion + H(+)</text>
        <dbReference type="Rhea" id="RHEA:11192"/>
        <dbReference type="ChEBI" id="CHEBI:15377"/>
        <dbReference type="ChEBI" id="CHEBI:15378"/>
        <dbReference type="ChEBI" id="CHEBI:16042"/>
        <dbReference type="ChEBI" id="CHEBI:58314"/>
        <dbReference type="ChEBI" id="CHEBI:137405"/>
        <dbReference type="EC" id="3.8.1.2"/>
    </reaction>
</comment>
<comment type="function">
    <text evidence="3">Catalyzes the hydrolytic dehalogenation of small (S)-2-haloalkanoic acids to yield the corresponding (R)-2-hydroxyalkanoic acids.</text>
</comment>
<evidence type="ECO:0000313" key="5">
    <source>
        <dbReference type="Proteomes" id="UP000033187"/>
    </source>
</evidence>
<protein>
    <recommendedName>
        <fullName evidence="3">(S)-2-haloacid dehalogenase</fullName>
        <ecNumber evidence="3">3.8.1.2</ecNumber>
    </recommendedName>
    <alternativeName>
        <fullName evidence="3">2-haloalkanoic acid dehalogenase</fullName>
    </alternativeName>
    <alternativeName>
        <fullName evidence="3">Halocarboxylic acid halidohydrolase</fullName>
    </alternativeName>
    <alternativeName>
        <fullName evidence="3">L-2-haloacid dehalogenase</fullName>
    </alternativeName>
</protein>
<dbReference type="NCBIfam" id="TIGR01493">
    <property type="entry name" value="HAD-SF-IA-v2"/>
    <property type="match status" value="1"/>
</dbReference>
<gene>
    <name evidence="4" type="ORF">YBN1229_v1_1652</name>
</gene>
<dbReference type="NCBIfam" id="TIGR01428">
    <property type="entry name" value="HAD_type_II"/>
    <property type="match status" value="1"/>
</dbReference>
<dbReference type="GO" id="GO:0018784">
    <property type="term" value="F:(S)-2-haloacid dehalogenase activity"/>
    <property type="evidence" value="ECO:0007669"/>
    <property type="project" value="UniProtKB-UniRule"/>
</dbReference>
<evidence type="ECO:0000256" key="1">
    <source>
        <dbReference type="ARBA" id="ARBA00008106"/>
    </source>
</evidence>
<dbReference type="RefSeq" id="WP_046477784.1">
    <property type="nucleotide sequence ID" value="NZ_LN829118.1"/>
</dbReference>
<dbReference type="InterPro" id="IPR051540">
    <property type="entry name" value="S-2-haloacid_dehalogenase"/>
</dbReference>
<evidence type="ECO:0000256" key="2">
    <source>
        <dbReference type="ARBA" id="ARBA00022801"/>
    </source>
</evidence>
<dbReference type="SUPFAM" id="SSF56784">
    <property type="entry name" value="HAD-like"/>
    <property type="match status" value="1"/>
</dbReference>
<dbReference type="OrthoDB" id="7989657at2"/>
<evidence type="ECO:0000256" key="3">
    <source>
        <dbReference type="RuleBase" id="RU368077"/>
    </source>
</evidence>
<organism evidence="4 5">
    <name type="scientific">Candidatus Filomicrobium marinum</name>
    <dbReference type="NCBI Taxonomy" id="1608628"/>
    <lineage>
        <taxon>Bacteria</taxon>
        <taxon>Pseudomonadati</taxon>
        <taxon>Pseudomonadota</taxon>
        <taxon>Alphaproteobacteria</taxon>
        <taxon>Hyphomicrobiales</taxon>
        <taxon>Hyphomicrobiaceae</taxon>
        <taxon>Filomicrobium</taxon>
    </lineage>
</organism>
<dbReference type="Gene3D" id="3.40.50.1000">
    <property type="entry name" value="HAD superfamily/HAD-like"/>
    <property type="match status" value="1"/>
</dbReference>
<dbReference type="KEGG" id="fiy:BN1229_v1_1652"/>
<proteinExistence type="inferred from homology"/>
<keyword evidence="5" id="KW-1185">Reference proteome</keyword>
<name>A0A0D6JDW6_9HYPH</name>
<dbReference type="EC" id="3.8.1.2" evidence="3"/>
<dbReference type="KEGG" id="fil:BN1229_v1_1650"/>
<dbReference type="InterPro" id="IPR023214">
    <property type="entry name" value="HAD_sf"/>
</dbReference>
<dbReference type="Pfam" id="PF00702">
    <property type="entry name" value="Hydrolase"/>
    <property type="match status" value="1"/>
</dbReference>
<dbReference type="SFLD" id="SFLDG01129">
    <property type="entry name" value="C1.5:_HAD__Beta-PGM__Phosphata"/>
    <property type="match status" value="1"/>
</dbReference>
<evidence type="ECO:0000313" key="4">
    <source>
        <dbReference type="EMBL" id="CPR18313.1"/>
    </source>
</evidence>
<dbReference type="EMBL" id="LN829119">
    <property type="protein sequence ID" value="CPR18313.1"/>
    <property type="molecule type" value="Genomic_DNA"/>
</dbReference>